<reference evidence="1 2" key="1">
    <citation type="submission" date="2017-02" db="EMBL/GenBank/DDBJ databases">
        <title>Acinetobacter sp. ANC 4945, whole genome shotgun sequencing project.</title>
        <authorList>
            <person name="Radolfova-Krizova L."/>
            <person name="Al Atrouni A."/>
            <person name="Nemec A."/>
        </authorList>
    </citation>
    <scope>NUCLEOTIDE SEQUENCE [LARGE SCALE GENOMIC DNA]</scope>
    <source>
        <strain evidence="1 2">ANC 4945</strain>
    </source>
</reference>
<proteinExistence type="predicted"/>
<dbReference type="AlphaFoldDB" id="A0A1T1H5A6"/>
<dbReference type="EMBL" id="MVKX01000002">
    <property type="protein sequence ID" value="OOV85038.1"/>
    <property type="molecule type" value="Genomic_DNA"/>
</dbReference>
<organism evidence="1 2">
    <name type="scientific">Acinetobacter amyesii</name>
    <dbReference type="NCBI Taxonomy" id="2942470"/>
    <lineage>
        <taxon>Bacteria</taxon>
        <taxon>Pseudomonadati</taxon>
        <taxon>Pseudomonadota</taxon>
        <taxon>Gammaproteobacteria</taxon>
        <taxon>Moraxellales</taxon>
        <taxon>Moraxellaceae</taxon>
        <taxon>Acinetobacter</taxon>
    </lineage>
</organism>
<keyword evidence="2" id="KW-1185">Reference proteome</keyword>
<protein>
    <submittedName>
        <fullName evidence="1">Uncharacterized protein</fullName>
    </submittedName>
</protein>
<comment type="caution">
    <text evidence="1">The sequence shown here is derived from an EMBL/GenBank/DDBJ whole genome shotgun (WGS) entry which is preliminary data.</text>
</comment>
<dbReference type="Proteomes" id="UP000191160">
    <property type="component" value="Unassembled WGS sequence"/>
</dbReference>
<evidence type="ECO:0000313" key="2">
    <source>
        <dbReference type="Proteomes" id="UP000191160"/>
    </source>
</evidence>
<gene>
    <name evidence="1" type="ORF">B1202_05340</name>
</gene>
<dbReference type="RefSeq" id="WP_078189537.1">
    <property type="nucleotide sequence ID" value="NZ_JAMCOZ010000017.1"/>
</dbReference>
<name>A0A1T1H5A6_9GAMM</name>
<sequence length="90" mass="10851">MVYYSTDNHDEQIDRILRYLFDYQTTQHKRALFCEAQQQLHDLDIAAQYQLFALVREQLPRRAKLLFSAEDFSGKQQVILEVMQHLAYER</sequence>
<evidence type="ECO:0000313" key="1">
    <source>
        <dbReference type="EMBL" id="OOV85038.1"/>
    </source>
</evidence>
<accession>A0A1T1H5A6</accession>